<dbReference type="InterPro" id="IPR036568">
    <property type="entry name" value="GGCT-like_sf"/>
</dbReference>
<dbReference type="Gene3D" id="3.10.490.10">
    <property type="entry name" value="Gamma-glutamyl cyclotransferase-like"/>
    <property type="match status" value="1"/>
</dbReference>
<evidence type="ECO:0000313" key="3">
    <source>
        <dbReference type="EMBL" id="AYL94658.1"/>
    </source>
</evidence>
<dbReference type="Proteomes" id="UP000270046">
    <property type="component" value="Chromosome"/>
</dbReference>
<keyword evidence="1" id="KW-0472">Membrane</keyword>
<sequence>MRLIRTSAYLCFYNLMETASAYLFVYGTLLLPTNQFGRYLNVHCKPVASAKFKGRLYDIGEYPGALADDSANTYVYGSIYLMDDASTVLQVLDDYEGIGPNDPLPHEYIRTLLNVETESGSVNCWIYFYALPVDQHHQIPGGDYIQYLSNQSA</sequence>
<proteinExistence type="predicted"/>
<protein>
    <submittedName>
        <fullName evidence="3">Gamma-glutamylcyclotransferase</fullName>
    </submittedName>
</protein>
<dbReference type="InterPro" id="IPR013024">
    <property type="entry name" value="GGCT-like"/>
</dbReference>
<keyword evidence="3" id="KW-0808">Transferase</keyword>
<keyword evidence="4" id="KW-1185">Reference proteome</keyword>
<reference evidence="3 4" key="1">
    <citation type="submission" date="2018-10" db="EMBL/GenBank/DDBJ databases">
        <title>Genome sequencing of Mucilaginibacter sp. HYN0043.</title>
        <authorList>
            <person name="Kim M."/>
            <person name="Yi H."/>
        </authorList>
    </citation>
    <scope>NUCLEOTIDE SEQUENCE [LARGE SCALE GENOMIC DNA]</scope>
    <source>
        <strain evidence="3 4">HYN0043</strain>
    </source>
</reference>
<dbReference type="CDD" id="cd06661">
    <property type="entry name" value="GGCT_like"/>
    <property type="match status" value="1"/>
</dbReference>
<dbReference type="GO" id="GO:0016740">
    <property type="term" value="F:transferase activity"/>
    <property type="evidence" value="ECO:0007669"/>
    <property type="project" value="UniProtKB-KW"/>
</dbReference>
<dbReference type="InterPro" id="IPR009288">
    <property type="entry name" value="AIG2-like_dom"/>
</dbReference>
<keyword evidence="1" id="KW-1133">Transmembrane helix</keyword>
<dbReference type="Pfam" id="PF06094">
    <property type="entry name" value="GGACT"/>
    <property type="match status" value="1"/>
</dbReference>
<organism evidence="3 4">
    <name type="scientific">Mucilaginibacter celer</name>
    <dbReference type="NCBI Taxonomy" id="2305508"/>
    <lineage>
        <taxon>Bacteria</taxon>
        <taxon>Pseudomonadati</taxon>
        <taxon>Bacteroidota</taxon>
        <taxon>Sphingobacteriia</taxon>
        <taxon>Sphingobacteriales</taxon>
        <taxon>Sphingobacteriaceae</taxon>
        <taxon>Mucilaginibacter</taxon>
    </lineage>
</organism>
<accession>A0A494VTD7</accession>
<dbReference type="KEGG" id="muh:HYN43_004810"/>
<dbReference type="AlphaFoldDB" id="A0A494VTD7"/>
<feature type="domain" description="Gamma-glutamylcyclotransferase AIG2-like" evidence="2">
    <location>
        <begin position="23"/>
        <end position="144"/>
    </location>
</feature>
<feature type="transmembrane region" description="Helical" evidence="1">
    <location>
        <begin position="12"/>
        <end position="31"/>
    </location>
</feature>
<dbReference type="OrthoDB" id="482277at2"/>
<evidence type="ECO:0000256" key="1">
    <source>
        <dbReference type="SAM" id="Phobius"/>
    </source>
</evidence>
<gene>
    <name evidence="3" type="ORF">HYN43_004810</name>
</gene>
<evidence type="ECO:0000313" key="4">
    <source>
        <dbReference type="Proteomes" id="UP000270046"/>
    </source>
</evidence>
<evidence type="ECO:0000259" key="2">
    <source>
        <dbReference type="Pfam" id="PF06094"/>
    </source>
</evidence>
<keyword evidence="1" id="KW-0812">Transmembrane</keyword>
<dbReference type="EMBL" id="CP032869">
    <property type="protein sequence ID" value="AYL94658.1"/>
    <property type="molecule type" value="Genomic_DNA"/>
</dbReference>
<dbReference type="SUPFAM" id="SSF110857">
    <property type="entry name" value="Gamma-glutamyl cyclotransferase-like"/>
    <property type="match status" value="1"/>
</dbReference>
<name>A0A494VTD7_9SPHI</name>